<dbReference type="OrthoDB" id="8062037at2759"/>
<proteinExistence type="predicted"/>
<organism evidence="1 2">
    <name type="scientific">Bimuria novae-zelandiae CBS 107.79</name>
    <dbReference type="NCBI Taxonomy" id="1447943"/>
    <lineage>
        <taxon>Eukaryota</taxon>
        <taxon>Fungi</taxon>
        <taxon>Dikarya</taxon>
        <taxon>Ascomycota</taxon>
        <taxon>Pezizomycotina</taxon>
        <taxon>Dothideomycetes</taxon>
        <taxon>Pleosporomycetidae</taxon>
        <taxon>Pleosporales</taxon>
        <taxon>Massarineae</taxon>
        <taxon>Didymosphaeriaceae</taxon>
        <taxon>Bimuria</taxon>
    </lineage>
</organism>
<keyword evidence="2" id="KW-1185">Reference proteome</keyword>
<reference evidence="1" key="1">
    <citation type="journal article" date="2020" name="Stud. Mycol.">
        <title>101 Dothideomycetes genomes: a test case for predicting lifestyles and emergence of pathogens.</title>
        <authorList>
            <person name="Haridas S."/>
            <person name="Albert R."/>
            <person name="Binder M."/>
            <person name="Bloem J."/>
            <person name="Labutti K."/>
            <person name="Salamov A."/>
            <person name="Andreopoulos B."/>
            <person name="Baker S."/>
            <person name="Barry K."/>
            <person name="Bills G."/>
            <person name="Bluhm B."/>
            <person name="Cannon C."/>
            <person name="Castanera R."/>
            <person name="Culley D."/>
            <person name="Daum C."/>
            <person name="Ezra D."/>
            <person name="Gonzalez J."/>
            <person name="Henrissat B."/>
            <person name="Kuo A."/>
            <person name="Liang C."/>
            <person name="Lipzen A."/>
            <person name="Lutzoni F."/>
            <person name="Magnuson J."/>
            <person name="Mondo S."/>
            <person name="Nolan M."/>
            <person name="Ohm R."/>
            <person name="Pangilinan J."/>
            <person name="Park H.-J."/>
            <person name="Ramirez L."/>
            <person name="Alfaro M."/>
            <person name="Sun H."/>
            <person name="Tritt A."/>
            <person name="Yoshinaga Y."/>
            <person name="Zwiers L.-H."/>
            <person name="Turgeon B."/>
            <person name="Goodwin S."/>
            <person name="Spatafora J."/>
            <person name="Crous P."/>
            <person name="Grigoriev I."/>
        </authorList>
    </citation>
    <scope>NUCLEOTIDE SEQUENCE</scope>
    <source>
        <strain evidence="1">CBS 107.79</strain>
    </source>
</reference>
<evidence type="ECO:0000313" key="1">
    <source>
        <dbReference type="EMBL" id="KAF1964727.1"/>
    </source>
</evidence>
<dbReference type="InterPro" id="IPR013083">
    <property type="entry name" value="Znf_RING/FYVE/PHD"/>
</dbReference>
<dbReference type="EMBL" id="ML976778">
    <property type="protein sequence ID" value="KAF1964727.1"/>
    <property type="molecule type" value="Genomic_DNA"/>
</dbReference>
<dbReference type="SUPFAM" id="SSF57850">
    <property type="entry name" value="RING/U-box"/>
    <property type="match status" value="1"/>
</dbReference>
<protein>
    <submittedName>
        <fullName evidence="1">Uncharacterized protein</fullName>
    </submittedName>
</protein>
<dbReference type="AlphaFoldDB" id="A0A6A5UUH1"/>
<gene>
    <name evidence="1" type="ORF">BU23DRAFT_630599</name>
</gene>
<evidence type="ECO:0000313" key="2">
    <source>
        <dbReference type="Proteomes" id="UP000800036"/>
    </source>
</evidence>
<accession>A0A6A5UUH1</accession>
<name>A0A6A5UUH1_9PLEO</name>
<sequence length="259" mass="29311">MADYPTREDFAWNGMQQLSELPKDVHCECPLCKTDLVSKAAADNEDSAQDESSQKEEDSRFIQVRPCSHIYYTTCLRMWLLNPMNKTFPMRLRVLFEASYGSEAANKIAWQKNQIDKLVGVIDLHKNVDELRVQQITGLKEAITKSNEIEGQTREILAYSDTIISNYEKFGKEADASIAGLKEKITTLEADYEGCVEHLADWAFEFPMLCMVAVRVVATLCAWCERDLGGINSFGGLAFNMQIGLKVIIEGRVFKMVKD</sequence>
<dbReference type="Proteomes" id="UP000800036">
    <property type="component" value="Unassembled WGS sequence"/>
</dbReference>
<dbReference type="Gene3D" id="3.30.40.10">
    <property type="entry name" value="Zinc/RING finger domain, C3HC4 (zinc finger)"/>
    <property type="match status" value="1"/>
</dbReference>